<protein>
    <recommendedName>
        <fullName evidence="5">Remorin C-terminal domain-containing protein</fullName>
    </recommendedName>
</protein>
<dbReference type="Pfam" id="PF03763">
    <property type="entry name" value="Remorin_C"/>
    <property type="match status" value="1"/>
</dbReference>
<evidence type="ECO:0000259" key="5">
    <source>
        <dbReference type="Pfam" id="PF03763"/>
    </source>
</evidence>
<dbReference type="EMBL" id="JACGWM010000001">
    <property type="protein sequence ID" value="KAL0396697.1"/>
    <property type="molecule type" value="Genomic_DNA"/>
</dbReference>
<evidence type="ECO:0000256" key="3">
    <source>
        <dbReference type="SAM" id="MobiDB-lite"/>
    </source>
</evidence>
<evidence type="ECO:0000256" key="2">
    <source>
        <dbReference type="SAM" id="Coils"/>
    </source>
</evidence>
<feature type="region of interest" description="Disordered" evidence="3">
    <location>
        <begin position="193"/>
        <end position="214"/>
    </location>
</feature>
<keyword evidence="2" id="KW-0175">Coiled coil</keyword>
<reference evidence="6" key="1">
    <citation type="submission" date="2020-06" db="EMBL/GenBank/DDBJ databases">
        <authorList>
            <person name="Li T."/>
            <person name="Hu X."/>
            <person name="Zhang T."/>
            <person name="Song X."/>
            <person name="Zhang H."/>
            <person name="Dai N."/>
            <person name="Sheng W."/>
            <person name="Hou X."/>
            <person name="Wei L."/>
        </authorList>
    </citation>
    <scope>NUCLEOTIDE SEQUENCE</scope>
    <source>
        <strain evidence="6">KEN8</strain>
        <tissue evidence="6">Leaf</tissue>
    </source>
</reference>
<feature type="compositionally biased region" description="Low complexity" evidence="3">
    <location>
        <begin position="72"/>
        <end position="84"/>
    </location>
</feature>
<feature type="region of interest" description="Disordered" evidence="3">
    <location>
        <begin position="1"/>
        <end position="40"/>
    </location>
</feature>
<evidence type="ECO:0000313" key="6">
    <source>
        <dbReference type="EMBL" id="KAL0396697.1"/>
    </source>
</evidence>
<name>A0AAW2SX01_9LAMI</name>
<dbReference type="PANTHER" id="PTHR31471">
    <property type="entry name" value="OS02G0116800 PROTEIN"/>
    <property type="match status" value="1"/>
</dbReference>
<feature type="compositionally biased region" description="Polar residues" evidence="3">
    <location>
        <begin position="197"/>
        <end position="214"/>
    </location>
</feature>
<feature type="compositionally biased region" description="Basic residues" evidence="3">
    <location>
        <begin position="252"/>
        <end position="262"/>
    </location>
</feature>
<dbReference type="InterPro" id="IPR005516">
    <property type="entry name" value="Remorin_C"/>
</dbReference>
<feature type="coiled-coil region" evidence="2">
    <location>
        <begin position="302"/>
        <end position="344"/>
    </location>
</feature>
<keyword evidence="4" id="KW-1133">Transmembrane helix</keyword>
<feature type="region of interest" description="Disordered" evidence="3">
    <location>
        <begin position="244"/>
        <end position="286"/>
    </location>
</feature>
<organism evidence="6">
    <name type="scientific">Sesamum calycinum</name>
    <dbReference type="NCBI Taxonomy" id="2727403"/>
    <lineage>
        <taxon>Eukaryota</taxon>
        <taxon>Viridiplantae</taxon>
        <taxon>Streptophyta</taxon>
        <taxon>Embryophyta</taxon>
        <taxon>Tracheophyta</taxon>
        <taxon>Spermatophyta</taxon>
        <taxon>Magnoliopsida</taxon>
        <taxon>eudicotyledons</taxon>
        <taxon>Gunneridae</taxon>
        <taxon>Pentapetalae</taxon>
        <taxon>asterids</taxon>
        <taxon>lamiids</taxon>
        <taxon>Lamiales</taxon>
        <taxon>Pedaliaceae</taxon>
        <taxon>Sesamum</taxon>
    </lineage>
</organism>
<comment type="caution">
    <text evidence="6">The sequence shown here is derived from an EMBL/GenBank/DDBJ whole genome shotgun (WGS) entry which is preliminary data.</text>
</comment>
<feature type="compositionally biased region" description="Low complexity" evidence="3">
    <location>
        <begin position="93"/>
        <end position="102"/>
    </location>
</feature>
<feature type="region of interest" description="Disordered" evidence="3">
    <location>
        <begin position="71"/>
        <end position="102"/>
    </location>
</feature>
<dbReference type="AlphaFoldDB" id="A0AAW2SX01"/>
<keyword evidence="4" id="KW-0472">Membrane</keyword>
<dbReference type="GO" id="GO:0051276">
    <property type="term" value="P:chromosome organization"/>
    <property type="evidence" value="ECO:0007669"/>
    <property type="project" value="InterPro"/>
</dbReference>
<feature type="compositionally biased region" description="Polar residues" evidence="3">
    <location>
        <begin position="1"/>
        <end position="12"/>
    </location>
</feature>
<sequence>MKRNSGAYTSPGTPEYGVNNPGEIPKSWHSERVPLPTSRRHVTAAALMPFNSGRALPSKWDDAERWITSPISAHSSAKSSASASQPQRRPKSKSGPLGPPGLVYLSNFSPTLEGGNMRSFMGNSPLATGVLAPDGLSIHYDAGKSNSSCAKDNITRSTSVPGMSDLLDETAIPSSQDDKLDSSKEEETVVYRRDMATQMSPEGSTHSSSKGRLSFSTLPSSVPALFHPHSNHAAKDEIRDVQVDKGTTTARQSKKQGIKKMKKDSANVDDLPLPWNASEASKNASRLQREEAKITAWENLQKAKAEAAIRKLEMKLEKERSASMDKILNKLRAAEMKARAMRDSLSENQQPELVEPLTWDFLAVYMSRHIISVIAFLPVGNSSLLILLRYTIQ</sequence>
<keyword evidence="4" id="KW-0812">Transmembrane</keyword>
<accession>A0AAW2SX01</accession>
<feature type="domain" description="Remorin C-terminal" evidence="5">
    <location>
        <begin position="275"/>
        <end position="353"/>
    </location>
</feature>
<proteinExistence type="inferred from homology"/>
<feature type="transmembrane region" description="Helical" evidence="4">
    <location>
        <begin position="370"/>
        <end position="392"/>
    </location>
</feature>
<evidence type="ECO:0000256" key="1">
    <source>
        <dbReference type="ARBA" id="ARBA00005711"/>
    </source>
</evidence>
<gene>
    <name evidence="6" type="ORF">Scaly_0118100</name>
</gene>
<evidence type="ECO:0000256" key="4">
    <source>
        <dbReference type="SAM" id="Phobius"/>
    </source>
</evidence>
<comment type="similarity">
    <text evidence="1">Belongs to the remorin family.</text>
</comment>
<reference evidence="6" key="2">
    <citation type="journal article" date="2024" name="Plant">
        <title>Genomic evolution and insights into agronomic trait innovations of Sesamum species.</title>
        <authorList>
            <person name="Miao H."/>
            <person name="Wang L."/>
            <person name="Qu L."/>
            <person name="Liu H."/>
            <person name="Sun Y."/>
            <person name="Le M."/>
            <person name="Wang Q."/>
            <person name="Wei S."/>
            <person name="Zheng Y."/>
            <person name="Lin W."/>
            <person name="Duan Y."/>
            <person name="Cao H."/>
            <person name="Xiong S."/>
            <person name="Wang X."/>
            <person name="Wei L."/>
            <person name="Li C."/>
            <person name="Ma Q."/>
            <person name="Ju M."/>
            <person name="Zhao R."/>
            <person name="Li G."/>
            <person name="Mu C."/>
            <person name="Tian Q."/>
            <person name="Mei H."/>
            <person name="Zhang T."/>
            <person name="Gao T."/>
            <person name="Zhang H."/>
        </authorList>
    </citation>
    <scope>NUCLEOTIDE SEQUENCE</scope>
    <source>
        <strain evidence="6">KEN8</strain>
    </source>
</reference>
<dbReference type="PANTHER" id="PTHR31471:SF2">
    <property type="entry name" value="REMORIN FAMILY PROTEIN"/>
    <property type="match status" value="1"/>
</dbReference>